<evidence type="ECO:0000313" key="2">
    <source>
        <dbReference type="EMBL" id="VEL24968.1"/>
    </source>
</evidence>
<gene>
    <name evidence="2" type="ORF">PXEA_LOCUS18408</name>
</gene>
<keyword evidence="3" id="KW-1185">Reference proteome</keyword>
<feature type="chain" id="PRO_5019048918" description="EamA domain-containing protein" evidence="1">
    <location>
        <begin position="25"/>
        <end position="64"/>
    </location>
</feature>
<organism evidence="2 3">
    <name type="scientific">Protopolystoma xenopodis</name>
    <dbReference type="NCBI Taxonomy" id="117903"/>
    <lineage>
        <taxon>Eukaryota</taxon>
        <taxon>Metazoa</taxon>
        <taxon>Spiralia</taxon>
        <taxon>Lophotrochozoa</taxon>
        <taxon>Platyhelminthes</taxon>
        <taxon>Monogenea</taxon>
        <taxon>Polyopisthocotylea</taxon>
        <taxon>Polystomatidea</taxon>
        <taxon>Polystomatidae</taxon>
        <taxon>Protopolystoma</taxon>
    </lineage>
</organism>
<evidence type="ECO:0008006" key="4">
    <source>
        <dbReference type="Google" id="ProtNLM"/>
    </source>
</evidence>
<name>A0A448X0H1_9PLAT</name>
<dbReference type="AlphaFoldDB" id="A0A448X0H1"/>
<comment type="caution">
    <text evidence="2">The sequence shown here is derived from an EMBL/GenBank/DDBJ whole genome shotgun (WGS) entry which is preliminary data.</text>
</comment>
<evidence type="ECO:0000313" key="3">
    <source>
        <dbReference type="Proteomes" id="UP000784294"/>
    </source>
</evidence>
<keyword evidence="1" id="KW-0732">Signal</keyword>
<reference evidence="2" key="1">
    <citation type="submission" date="2018-11" db="EMBL/GenBank/DDBJ databases">
        <authorList>
            <consortium name="Pathogen Informatics"/>
        </authorList>
    </citation>
    <scope>NUCLEOTIDE SEQUENCE</scope>
</reference>
<sequence>MISPISLCLLISTIVSIAVKYASSTGQLFAYMTRFFGTFVLSVPVEATAWDQFRVQPLVWVSLG</sequence>
<feature type="signal peptide" evidence="1">
    <location>
        <begin position="1"/>
        <end position="24"/>
    </location>
</feature>
<evidence type="ECO:0000256" key="1">
    <source>
        <dbReference type="SAM" id="SignalP"/>
    </source>
</evidence>
<proteinExistence type="predicted"/>
<protein>
    <recommendedName>
        <fullName evidence="4">EamA domain-containing protein</fullName>
    </recommendedName>
</protein>
<accession>A0A448X0H1</accession>
<dbReference type="Proteomes" id="UP000784294">
    <property type="component" value="Unassembled WGS sequence"/>
</dbReference>
<dbReference type="EMBL" id="CAAALY010070913">
    <property type="protein sequence ID" value="VEL24968.1"/>
    <property type="molecule type" value="Genomic_DNA"/>
</dbReference>